<evidence type="ECO:0008006" key="4">
    <source>
        <dbReference type="Google" id="ProtNLM"/>
    </source>
</evidence>
<feature type="transmembrane region" description="Helical" evidence="1">
    <location>
        <begin position="218"/>
        <end position="245"/>
    </location>
</feature>
<keyword evidence="1" id="KW-0812">Transmembrane</keyword>
<dbReference type="RefSeq" id="WP_274323490.1">
    <property type="nucleotide sequence ID" value="NZ_CP118158.1"/>
</dbReference>
<dbReference type="EMBL" id="JBHTAS010000001">
    <property type="protein sequence ID" value="MFC7142424.1"/>
    <property type="molecule type" value="Genomic_DNA"/>
</dbReference>
<keyword evidence="1" id="KW-1133">Transmembrane helix</keyword>
<feature type="transmembrane region" description="Helical" evidence="1">
    <location>
        <begin position="157"/>
        <end position="176"/>
    </location>
</feature>
<gene>
    <name evidence="2" type="ORF">ACFQMA_21620</name>
</gene>
<organism evidence="2 3">
    <name type="scientific">Halosimplex aquaticum</name>
    <dbReference type="NCBI Taxonomy" id="3026162"/>
    <lineage>
        <taxon>Archaea</taxon>
        <taxon>Methanobacteriati</taxon>
        <taxon>Methanobacteriota</taxon>
        <taxon>Stenosarchaea group</taxon>
        <taxon>Halobacteria</taxon>
        <taxon>Halobacteriales</taxon>
        <taxon>Haloarculaceae</taxon>
        <taxon>Halosimplex</taxon>
    </lineage>
</organism>
<keyword evidence="1" id="KW-0472">Membrane</keyword>
<proteinExistence type="predicted"/>
<evidence type="ECO:0000313" key="3">
    <source>
        <dbReference type="Proteomes" id="UP001596432"/>
    </source>
</evidence>
<dbReference type="Proteomes" id="UP001596432">
    <property type="component" value="Unassembled WGS sequence"/>
</dbReference>
<dbReference type="AlphaFoldDB" id="A0ABD5Y507"/>
<accession>A0ABD5Y507</accession>
<protein>
    <recommendedName>
        <fullName evidence="4">Yip1 domain-containing protein</fullName>
    </recommendedName>
</protein>
<comment type="caution">
    <text evidence="2">The sequence shown here is derived from an EMBL/GenBank/DDBJ whole genome shotgun (WGS) entry which is preliminary data.</text>
</comment>
<keyword evidence="3" id="KW-1185">Reference proteome</keyword>
<evidence type="ECO:0000256" key="1">
    <source>
        <dbReference type="SAM" id="Phobius"/>
    </source>
</evidence>
<sequence length="250" mass="26997">MSVGNSQGVVEAIRFDLNKFHETWMGLLYPRQRGASNTVLGKWQPQTTREKVSYTAWSALGALVVAVLYPLALFGVIVRFHARKIDVSVEKLGAVGVVLLTILVWGGLSALVEFRLQAQFSSQEANAIIAASVVAVLSSALAVLFRSVGGRITTVVFAYPFGVTAIFLPPVVAALVSDDVAQFSIVYADQIAELARAEVLEPLGLRDDVAEKFDMTEFAYVLIWIGVSVPLGWLLGITVALADFIRPTGE</sequence>
<evidence type="ECO:0000313" key="2">
    <source>
        <dbReference type="EMBL" id="MFC7142424.1"/>
    </source>
</evidence>
<dbReference type="GeneID" id="78822764"/>
<name>A0ABD5Y507_9EURY</name>
<feature type="transmembrane region" description="Helical" evidence="1">
    <location>
        <begin position="56"/>
        <end position="80"/>
    </location>
</feature>
<feature type="transmembrane region" description="Helical" evidence="1">
    <location>
        <begin position="127"/>
        <end position="145"/>
    </location>
</feature>
<feature type="transmembrane region" description="Helical" evidence="1">
    <location>
        <begin position="92"/>
        <end position="112"/>
    </location>
</feature>
<reference evidence="2 3" key="1">
    <citation type="journal article" date="2019" name="Int. J. Syst. Evol. Microbiol.">
        <title>The Global Catalogue of Microorganisms (GCM) 10K type strain sequencing project: providing services to taxonomists for standard genome sequencing and annotation.</title>
        <authorList>
            <consortium name="The Broad Institute Genomics Platform"/>
            <consortium name="The Broad Institute Genome Sequencing Center for Infectious Disease"/>
            <person name="Wu L."/>
            <person name="Ma J."/>
        </authorList>
    </citation>
    <scope>NUCLEOTIDE SEQUENCE [LARGE SCALE GENOMIC DNA]</scope>
    <source>
        <strain evidence="2 3">XZYJT29</strain>
    </source>
</reference>